<comment type="catalytic activity">
    <reaction evidence="7">
        <text>L-threonyl-[protein] + ATP = O-phospho-L-threonyl-[protein] + ADP + H(+)</text>
        <dbReference type="Rhea" id="RHEA:46608"/>
        <dbReference type="Rhea" id="RHEA-COMP:11060"/>
        <dbReference type="Rhea" id="RHEA-COMP:11605"/>
        <dbReference type="ChEBI" id="CHEBI:15378"/>
        <dbReference type="ChEBI" id="CHEBI:30013"/>
        <dbReference type="ChEBI" id="CHEBI:30616"/>
        <dbReference type="ChEBI" id="CHEBI:61977"/>
        <dbReference type="ChEBI" id="CHEBI:456216"/>
        <dbReference type="EC" id="2.7.11.1"/>
    </reaction>
</comment>
<evidence type="ECO:0000256" key="12">
    <source>
        <dbReference type="SAM" id="MobiDB-lite"/>
    </source>
</evidence>
<reference evidence="14 15" key="1">
    <citation type="submission" date="2019-06" db="EMBL/GenBank/DDBJ databases">
        <authorList>
            <person name="Palmer J.M."/>
        </authorList>
    </citation>
    <scope>NUCLEOTIDE SEQUENCE [LARGE SCALE GENOMIC DNA]</scope>
    <source>
        <strain evidence="14 15">TWF106</strain>
    </source>
</reference>
<evidence type="ECO:0000256" key="3">
    <source>
        <dbReference type="ARBA" id="ARBA00022679"/>
    </source>
</evidence>
<evidence type="ECO:0000313" key="14">
    <source>
        <dbReference type="EMBL" id="KAF3210378.1"/>
    </source>
</evidence>
<keyword evidence="6 10" id="KW-0067">ATP-binding</keyword>
<evidence type="ECO:0000256" key="11">
    <source>
        <dbReference type="RuleBase" id="RU000304"/>
    </source>
</evidence>
<keyword evidence="4 10" id="KW-0547">Nucleotide-binding</keyword>
<keyword evidence="3" id="KW-0808">Transferase</keyword>
<evidence type="ECO:0000259" key="13">
    <source>
        <dbReference type="PROSITE" id="PS50011"/>
    </source>
</evidence>
<dbReference type="AlphaFoldDB" id="A0A7C8QF12"/>
<dbReference type="GO" id="GO:0005829">
    <property type="term" value="C:cytosol"/>
    <property type="evidence" value="ECO:0007669"/>
    <property type="project" value="TreeGrafter"/>
</dbReference>
<evidence type="ECO:0000256" key="4">
    <source>
        <dbReference type="ARBA" id="ARBA00022741"/>
    </source>
</evidence>
<evidence type="ECO:0000256" key="1">
    <source>
        <dbReference type="ARBA" id="ARBA00012513"/>
    </source>
</evidence>
<accession>A0A7C8QF12</accession>
<sequence>MSASPVDQSPPTLVNGEHNDSVAESQGLSEKRPSIAEAWKSYFNWKSKDKDLKRFEILADGSHNHHPKSAKSQGKLSIVFRDLFLGKRQGWECVERLRHLASWVDQLRADSNRNASDQKEGPDKIAPLAEKYGICEEVVGRGVFGIVRISHKIDPKNEGKEHLFAIKEFRKRPQETAKRRRKRLIAEFCISSSLRHPNVIRTLDLLQDAKGDFCEVMEYCAGGDLFTLILSAGKLEVAEADCYFKQLMRGVVYMHDIGIAHRDLKPENLLLTSNGSLKITDFGNSECFRLAWETEAHKTCGLVGTGPYISPEEYTEKEFDPRAIDIWATGVIYMAMRTGRHLWRIAKREEDEFYEKYLEGRLDEAGYGPIESLNRARCRNVIYSILDPNPTRRITASGVLNSEWSREIKVCEAAEGGKLNHYSLKLIGILTAPTLGF</sequence>
<dbReference type="InterPro" id="IPR008271">
    <property type="entry name" value="Ser/Thr_kinase_AS"/>
</dbReference>
<evidence type="ECO:0000256" key="9">
    <source>
        <dbReference type="ARBA" id="ARBA00078109"/>
    </source>
</evidence>
<dbReference type="GO" id="GO:0005524">
    <property type="term" value="F:ATP binding"/>
    <property type="evidence" value="ECO:0007669"/>
    <property type="project" value="UniProtKB-UniRule"/>
</dbReference>
<dbReference type="PANTHER" id="PTHR24343">
    <property type="entry name" value="SERINE/THREONINE KINASE"/>
    <property type="match status" value="1"/>
</dbReference>
<comment type="similarity">
    <text evidence="11">Belongs to the protein kinase superfamily.</text>
</comment>
<proteinExistence type="inferred from homology"/>
<dbReference type="EMBL" id="WIWS01000080">
    <property type="protein sequence ID" value="KAF3210378.1"/>
    <property type="molecule type" value="Genomic_DNA"/>
</dbReference>
<evidence type="ECO:0000256" key="5">
    <source>
        <dbReference type="ARBA" id="ARBA00022777"/>
    </source>
</evidence>
<evidence type="ECO:0000256" key="2">
    <source>
        <dbReference type="ARBA" id="ARBA00022527"/>
    </source>
</evidence>
<dbReference type="InterPro" id="IPR000719">
    <property type="entry name" value="Prot_kinase_dom"/>
</dbReference>
<dbReference type="CDD" id="cd13994">
    <property type="entry name" value="STKc_HAL4_like"/>
    <property type="match status" value="1"/>
</dbReference>
<name>A0A7C8QF12_ORBOL</name>
<organism evidence="14 15">
    <name type="scientific">Orbilia oligospora</name>
    <name type="common">Nematode-trapping fungus</name>
    <name type="synonym">Arthrobotrys oligospora</name>
    <dbReference type="NCBI Taxonomy" id="2813651"/>
    <lineage>
        <taxon>Eukaryota</taxon>
        <taxon>Fungi</taxon>
        <taxon>Dikarya</taxon>
        <taxon>Ascomycota</taxon>
        <taxon>Pezizomycotina</taxon>
        <taxon>Orbiliomycetes</taxon>
        <taxon>Orbiliales</taxon>
        <taxon>Orbiliaceae</taxon>
        <taxon>Orbilia</taxon>
    </lineage>
</organism>
<dbReference type="InterPro" id="IPR017441">
    <property type="entry name" value="Protein_kinase_ATP_BS"/>
</dbReference>
<protein>
    <recommendedName>
        <fullName evidence="1">non-specific serine/threonine protein kinase</fullName>
        <ecNumber evidence="1">2.7.11.1</ecNumber>
    </recommendedName>
    <alternativeName>
        <fullName evidence="9">Halotolerance protein 4</fullName>
    </alternativeName>
</protein>
<feature type="domain" description="Protein kinase" evidence="13">
    <location>
        <begin position="133"/>
        <end position="405"/>
    </location>
</feature>
<dbReference type="SUPFAM" id="SSF56112">
    <property type="entry name" value="Protein kinase-like (PK-like)"/>
    <property type="match status" value="1"/>
</dbReference>
<dbReference type="PROSITE" id="PS00107">
    <property type="entry name" value="PROTEIN_KINASE_ATP"/>
    <property type="match status" value="1"/>
</dbReference>
<evidence type="ECO:0000256" key="10">
    <source>
        <dbReference type="PROSITE-ProRule" id="PRU10141"/>
    </source>
</evidence>
<evidence type="ECO:0000256" key="6">
    <source>
        <dbReference type="ARBA" id="ARBA00022840"/>
    </source>
</evidence>
<dbReference type="Proteomes" id="UP000472727">
    <property type="component" value="Unassembled WGS sequence"/>
</dbReference>
<dbReference type="SMART" id="SM00220">
    <property type="entry name" value="S_TKc"/>
    <property type="match status" value="1"/>
</dbReference>
<feature type="compositionally biased region" description="Polar residues" evidence="12">
    <location>
        <begin position="1"/>
        <end position="12"/>
    </location>
</feature>
<gene>
    <name evidence="14" type="primary">SAT4_2</name>
    <name evidence="14" type="ORF">TWF106_010674</name>
</gene>
<evidence type="ECO:0000256" key="8">
    <source>
        <dbReference type="ARBA" id="ARBA00048679"/>
    </source>
</evidence>
<comment type="catalytic activity">
    <reaction evidence="8">
        <text>L-seryl-[protein] + ATP = O-phospho-L-seryl-[protein] + ADP + H(+)</text>
        <dbReference type="Rhea" id="RHEA:17989"/>
        <dbReference type="Rhea" id="RHEA-COMP:9863"/>
        <dbReference type="Rhea" id="RHEA-COMP:11604"/>
        <dbReference type="ChEBI" id="CHEBI:15378"/>
        <dbReference type="ChEBI" id="CHEBI:29999"/>
        <dbReference type="ChEBI" id="CHEBI:30616"/>
        <dbReference type="ChEBI" id="CHEBI:83421"/>
        <dbReference type="ChEBI" id="CHEBI:456216"/>
        <dbReference type="EC" id="2.7.11.1"/>
    </reaction>
</comment>
<dbReference type="PROSITE" id="PS50011">
    <property type="entry name" value="PROTEIN_KINASE_DOM"/>
    <property type="match status" value="1"/>
</dbReference>
<keyword evidence="2 11" id="KW-0723">Serine/threonine-protein kinase</keyword>
<dbReference type="Pfam" id="PF00069">
    <property type="entry name" value="Pkinase"/>
    <property type="match status" value="1"/>
</dbReference>
<evidence type="ECO:0000313" key="15">
    <source>
        <dbReference type="Proteomes" id="UP000472727"/>
    </source>
</evidence>
<dbReference type="EC" id="2.7.11.1" evidence="1"/>
<dbReference type="GO" id="GO:0004674">
    <property type="term" value="F:protein serine/threonine kinase activity"/>
    <property type="evidence" value="ECO:0007669"/>
    <property type="project" value="UniProtKB-KW"/>
</dbReference>
<feature type="region of interest" description="Disordered" evidence="12">
    <location>
        <begin position="1"/>
        <end position="31"/>
    </location>
</feature>
<feature type="binding site" evidence="10">
    <location>
        <position position="167"/>
    </location>
    <ligand>
        <name>ATP</name>
        <dbReference type="ChEBI" id="CHEBI:30616"/>
    </ligand>
</feature>
<dbReference type="GO" id="GO:0030003">
    <property type="term" value="P:intracellular monoatomic cation homeostasis"/>
    <property type="evidence" value="ECO:0007669"/>
    <property type="project" value="TreeGrafter"/>
</dbReference>
<dbReference type="FunFam" id="1.10.510.10:FF:000183">
    <property type="entry name" value="Serine/threonine-protein kinase hal4"/>
    <property type="match status" value="1"/>
</dbReference>
<comment type="caution">
    <text evidence="14">The sequence shown here is derived from an EMBL/GenBank/DDBJ whole genome shotgun (WGS) entry which is preliminary data.</text>
</comment>
<dbReference type="InterPro" id="IPR011009">
    <property type="entry name" value="Kinase-like_dom_sf"/>
</dbReference>
<dbReference type="PROSITE" id="PS00108">
    <property type="entry name" value="PROTEIN_KINASE_ST"/>
    <property type="match status" value="1"/>
</dbReference>
<dbReference type="PANTHER" id="PTHR24343:SF558">
    <property type="entry name" value="PROTEIN KINASE DOMAIN-CONTAINING PROTEIN"/>
    <property type="match status" value="1"/>
</dbReference>
<evidence type="ECO:0000256" key="7">
    <source>
        <dbReference type="ARBA" id="ARBA00047899"/>
    </source>
</evidence>
<keyword evidence="5 14" id="KW-0418">Kinase</keyword>
<dbReference type="Gene3D" id="1.10.510.10">
    <property type="entry name" value="Transferase(Phosphotransferase) domain 1"/>
    <property type="match status" value="1"/>
</dbReference>